<keyword evidence="3" id="KW-1185">Reference proteome</keyword>
<organism evidence="2 3">
    <name type="scientific">Niallia endozanthoxylica</name>
    <dbReference type="NCBI Taxonomy" id="2036016"/>
    <lineage>
        <taxon>Bacteria</taxon>
        <taxon>Bacillati</taxon>
        <taxon>Bacillota</taxon>
        <taxon>Bacilli</taxon>
        <taxon>Bacillales</taxon>
        <taxon>Bacillaceae</taxon>
        <taxon>Niallia</taxon>
    </lineage>
</organism>
<proteinExistence type="predicted"/>
<feature type="compositionally biased region" description="Basic and acidic residues" evidence="1">
    <location>
        <begin position="1"/>
        <end position="28"/>
    </location>
</feature>
<gene>
    <name evidence="2" type="ORF">F4V44_12050</name>
</gene>
<dbReference type="Proteomes" id="UP000326671">
    <property type="component" value="Unassembled WGS sequence"/>
</dbReference>
<dbReference type="OrthoDB" id="2889289at2"/>
<dbReference type="AlphaFoldDB" id="A0A5J5HU96"/>
<reference evidence="2 3" key="1">
    <citation type="submission" date="2019-09" db="EMBL/GenBank/DDBJ databases">
        <title>Whole genome sequences of isolates from the Mars Exploration Rovers.</title>
        <authorList>
            <person name="Seuylemezian A."/>
            <person name="Vaishampayan P."/>
        </authorList>
    </citation>
    <scope>NUCLEOTIDE SEQUENCE [LARGE SCALE GENOMIC DNA]</scope>
    <source>
        <strain evidence="2 3">MER_TA_151</strain>
    </source>
</reference>
<sequence>MNKDNHTPQEFQHDLKRDLTGKANRKDISNVAENDQQPDGAIIIGGGDPNLSPDAGKPLI</sequence>
<protein>
    <submittedName>
        <fullName evidence="2">Uncharacterized protein</fullName>
    </submittedName>
</protein>
<dbReference type="EMBL" id="VYKL01000018">
    <property type="protein sequence ID" value="KAA9023865.1"/>
    <property type="molecule type" value="Genomic_DNA"/>
</dbReference>
<dbReference type="RefSeq" id="WP_150440265.1">
    <property type="nucleotide sequence ID" value="NZ_VYKL01000018.1"/>
</dbReference>
<evidence type="ECO:0000256" key="1">
    <source>
        <dbReference type="SAM" id="MobiDB-lite"/>
    </source>
</evidence>
<accession>A0A5J5HU96</accession>
<name>A0A5J5HU96_9BACI</name>
<feature type="region of interest" description="Disordered" evidence="1">
    <location>
        <begin position="1"/>
        <end position="60"/>
    </location>
</feature>
<evidence type="ECO:0000313" key="2">
    <source>
        <dbReference type="EMBL" id="KAA9023865.1"/>
    </source>
</evidence>
<evidence type="ECO:0000313" key="3">
    <source>
        <dbReference type="Proteomes" id="UP000326671"/>
    </source>
</evidence>
<comment type="caution">
    <text evidence="2">The sequence shown here is derived from an EMBL/GenBank/DDBJ whole genome shotgun (WGS) entry which is preliminary data.</text>
</comment>